<keyword evidence="11" id="KW-1185">Reference proteome</keyword>
<gene>
    <name evidence="12" type="primary">LOC107418414</name>
</gene>
<feature type="region of interest" description="Disordered" evidence="9">
    <location>
        <begin position="1"/>
        <end position="95"/>
    </location>
</feature>
<evidence type="ECO:0000256" key="9">
    <source>
        <dbReference type="SAM" id="MobiDB-lite"/>
    </source>
</evidence>
<dbReference type="PANTHER" id="PTHR33573">
    <property type="entry name" value="CASP-LIKE PROTEIN 4A4"/>
    <property type="match status" value="1"/>
</dbReference>
<evidence type="ECO:0000259" key="10">
    <source>
        <dbReference type="Pfam" id="PF04535"/>
    </source>
</evidence>
<evidence type="ECO:0000313" key="12">
    <source>
        <dbReference type="RefSeq" id="XP_060670406.1"/>
    </source>
</evidence>
<evidence type="ECO:0000256" key="2">
    <source>
        <dbReference type="ARBA" id="ARBA00007651"/>
    </source>
</evidence>
<dbReference type="Proteomes" id="UP001652623">
    <property type="component" value="Chromosome 2"/>
</dbReference>
<comment type="subcellular location">
    <subcellularLocation>
        <location evidence="1 8">Cell membrane</location>
        <topology evidence="1 8">Multi-pass membrane protein</topology>
    </subcellularLocation>
</comment>
<dbReference type="RefSeq" id="XP_060670406.1">
    <property type="nucleotide sequence ID" value="XM_060814423.1"/>
</dbReference>
<keyword evidence="4 8" id="KW-1003">Cell membrane</keyword>
<evidence type="ECO:0000256" key="5">
    <source>
        <dbReference type="ARBA" id="ARBA00022692"/>
    </source>
</evidence>
<dbReference type="InterPro" id="IPR006702">
    <property type="entry name" value="CASP_dom"/>
</dbReference>
<feature type="region of interest" description="Disordered" evidence="9">
    <location>
        <begin position="126"/>
        <end position="161"/>
    </location>
</feature>
<comment type="subunit">
    <text evidence="3 8">Homodimer and heterodimers.</text>
</comment>
<feature type="compositionally biased region" description="Gly residues" evidence="9">
    <location>
        <begin position="140"/>
        <end position="151"/>
    </location>
</feature>
<feature type="transmembrane region" description="Helical" evidence="8">
    <location>
        <begin position="211"/>
        <end position="233"/>
    </location>
</feature>
<feature type="compositionally biased region" description="Low complexity" evidence="9">
    <location>
        <begin position="83"/>
        <end position="95"/>
    </location>
</feature>
<dbReference type="GeneID" id="107418414"/>
<evidence type="ECO:0000256" key="1">
    <source>
        <dbReference type="ARBA" id="ARBA00004651"/>
    </source>
</evidence>
<proteinExistence type="inferred from homology"/>
<feature type="compositionally biased region" description="Low complexity" evidence="9">
    <location>
        <begin position="1"/>
        <end position="12"/>
    </location>
</feature>
<comment type="similarity">
    <text evidence="2 8">Belongs to the Casparian strip membrane proteins (CASP) family.</text>
</comment>
<keyword evidence="5 8" id="KW-0812">Transmembrane</keyword>
<sequence>MNKSASKNSESSAHSRHSSLSPHNYHSPLRSEAGDPHEATPYASPENSPQKTVDNSRAIVTTNATNTEKYTQYSPLRPNMQDNNNNNNNNSNNYNNYRKTVENASAMPEKSPSPVVVLNRSTSMELPSSVTKVGPATSVIGGGDGGGGGGRSRYQQGRRPQNEDVMKSAALGFRVSEFVLCLISFSVMAADKTQGWSGDSFDRYKEYRYCLSVNVIACVYSAFQAYDLVYHLVYGKHLIRHHLRHHFEFSLDQAAQKGFGGVLEEETESVIAPCFSFTSACVIWFKTVYLIYLFLLKLKLFVNRCHVFIYGFESRLITCDLVGTLARHLIPIREHCCLIDICS</sequence>
<keyword evidence="7 8" id="KW-0472">Membrane</keyword>
<evidence type="ECO:0000256" key="3">
    <source>
        <dbReference type="ARBA" id="ARBA00011489"/>
    </source>
</evidence>
<evidence type="ECO:0000256" key="7">
    <source>
        <dbReference type="ARBA" id="ARBA00023136"/>
    </source>
</evidence>
<organism evidence="11 12">
    <name type="scientific">Ziziphus jujuba</name>
    <name type="common">Chinese jujube</name>
    <name type="synonym">Ziziphus sativa</name>
    <dbReference type="NCBI Taxonomy" id="326968"/>
    <lineage>
        <taxon>Eukaryota</taxon>
        <taxon>Viridiplantae</taxon>
        <taxon>Streptophyta</taxon>
        <taxon>Embryophyta</taxon>
        <taxon>Tracheophyta</taxon>
        <taxon>Spermatophyta</taxon>
        <taxon>Magnoliopsida</taxon>
        <taxon>eudicotyledons</taxon>
        <taxon>Gunneridae</taxon>
        <taxon>Pentapetalae</taxon>
        <taxon>rosids</taxon>
        <taxon>fabids</taxon>
        <taxon>Rosales</taxon>
        <taxon>Rhamnaceae</taxon>
        <taxon>Paliureae</taxon>
        <taxon>Ziziphus</taxon>
    </lineage>
</organism>
<name>A0ABM4A0Z7_ZIZJJ</name>
<dbReference type="PANTHER" id="PTHR33573:SF50">
    <property type="entry name" value="CASP-LIKE PROTEIN 4A3"/>
    <property type="match status" value="1"/>
</dbReference>
<evidence type="ECO:0000256" key="8">
    <source>
        <dbReference type="RuleBase" id="RU361233"/>
    </source>
</evidence>
<feature type="transmembrane region" description="Helical" evidence="8">
    <location>
        <begin position="270"/>
        <end position="295"/>
    </location>
</feature>
<protein>
    <recommendedName>
        <fullName evidence="8">CASP-like protein</fullName>
    </recommendedName>
</protein>
<evidence type="ECO:0000313" key="11">
    <source>
        <dbReference type="Proteomes" id="UP001652623"/>
    </source>
</evidence>
<evidence type="ECO:0000256" key="6">
    <source>
        <dbReference type="ARBA" id="ARBA00022989"/>
    </source>
</evidence>
<accession>A0ABM4A0Z7</accession>
<reference evidence="12" key="1">
    <citation type="submission" date="2025-08" db="UniProtKB">
        <authorList>
            <consortium name="RefSeq"/>
        </authorList>
    </citation>
    <scope>IDENTIFICATION</scope>
    <source>
        <tissue evidence="12">Seedling</tissue>
    </source>
</reference>
<keyword evidence="6 8" id="KW-1133">Transmembrane helix</keyword>
<evidence type="ECO:0000256" key="4">
    <source>
        <dbReference type="ARBA" id="ARBA00022475"/>
    </source>
</evidence>
<feature type="compositionally biased region" description="Polar residues" evidence="9">
    <location>
        <begin position="45"/>
        <end position="74"/>
    </location>
</feature>
<feature type="domain" description="Casparian strip membrane protein" evidence="10">
    <location>
        <begin position="165"/>
        <end position="254"/>
    </location>
</feature>
<comment type="caution">
    <text evidence="8">Lacks conserved residue(s) required for the propagation of feature annotation.</text>
</comment>
<dbReference type="Pfam" id="PF04535">
    <property type="entry name" value="CASP_dom"/>
    <property type="match status" value="1"/>
</dbReference>